<dbReference type="InterPro" id="IPR002314">
    <property type="entry name" value="aa-tRNA-synt_IIb"/>
</dbReference>
<evidence type="ECO:0000259" key="2">
    <source>
        <dbReference type="Pfam" id="PF00587"/>
    </source>
</evidence>
<protein>
    <submittedName>
        <fullName evidence="3">Seryl-tRNA synthetase</fullName>
    </submittedName>
</protein>
<evidence type="ECO:0000313" key="4">
    <source>
        <dbReference type="Proteomes" id="UP000539313"/>
    </source>
</evidence>
<feature type="region of interest" description="Disordered" evidence="1">
    <location>
        <begin position="286"/>
        <end position="306"/>
    </location>
</feature>
<accession>A0A7W3RBD8</accession>
<dbReference type="GO" id="GO:0006418">
    <property type="term" value="P:tRNA aminoacylation for protein translation"/>
    <property type="evidence" value="ECO:0007669"/>
    <property type="project" value="InterPro"/>
</dbReference>
<dbReference type="InterPro" id="IPR045864">
    <property type="entry name" value="aa-tRNA-synth_II/BPL/LPL"/>
</dbReference>
<organism evidence="3 4">
    <name type="scientific">Thermomonospora cellulosilytica</name>
    <dbReference type="NCBI Taxonomy" id="1411118"/>
    <lineage>
        <taxon>Bacteria</taxon>
        <taxon>Bacillati</taxon>
        <taxon>Actinomycetota</taxon>
        <taxon>Actinomycetes</taxon>
        <taxon>Streptosporangiales</taxon>
        <taxon>Thermomonosporaceae</taxon>
        <taxon>Thermomonospora</taxon>
    </lineage>
</organism>
<keyword evidence="4" id="KW-1185">Reference proteome</keyword>
<proteinExistence type="predicted"/>
<gene>
    <name evidence="3" type="ORF">HNR21_005663</name>
</gene>
<dbReference type="SUPFAM" id="SSF55681">
    <property type="entry name" value="Class II aaRS and biotin synthetases"/>
    <property type="match status" value="1"/>
</dbReference>
<dbReference type="GO" id="GO:0004812">
    <property type="term" value="F:aminoacyl-tRNA ligase activity"/>
    <property type="evidence" value="ECO:0007669"/>
    <property type="project" value="UniProtKB-KW"/>
</dbReference>
<keyword evidence="3" id="KW-0436">Ligase</keyword>
<dbReference type="Gene3D" id="3.30.930.10">
    <property type="entry name" value="Bira Bifunctional Protein, Domain 2"/>
    <property type="match status" value="1"/>
</dbReference>
<keyword evidence="3" id="KW-0030">Aminoacyl-tRNA synthetase</keyword>
<sequence length="306" mass="33440">MTGPLMTGERLDALARAGLVWHPTGEAALRGPLLRLADDCDRAFVRLASGWEAQEERHPATLPAELLQRVDYLRSFPHQATFAVAMDGDEANLEAFLSGPVLTGSGAVAPAALAPVRDVLTPAACYHLYRAHEGESLDRPLHLTTRNTCFRREHEYVPLRRLRSFSMREVVCLGTRAETAAFLAALRERVERFCELVGLPVEWANATDPFFRPQRNPKALLQRIAPVKHEAVYGDLAIGSTNDHHDRFGEGFGIDRDGAPAHSACVAFGIERWLFALTDRHGTDPAGWPALPDAAAEAADAAGGRP</sequence>
<dbReference type="RefSeq" id="WP_182707577.1">
    <property type="nucleotide sequence ID" value="NZ_JACJII010000001.1"/>
</dbReference>
<dbReference type="EMBL" id="JACJII010000001">
    <property type="protein sequence ID" value="MBA9006781.1"/>
    <property type="molecule type" value="Genomic_DNA"/>
</dbReference>
<evidence type="ECO:0000256" key="1">
    <source>
        <dbReference type="SAM" id="MobiDB-lite"/>
    </source>
</evidence>
<name>A0A7W3RBD8_9ACTN</name>
<reference evidence="3 4" key="1">
    <citation type="submission" date="2020-08" db="EMBL/GenBank/DDBJ databases">
        <title>Sequencing the genomes of 1000 actinobacteria strains.</title>
        <authorList>
            <person name="Klenk H.-P."/>
        </authorList>
    </citation>
    <scope>NUCLEOTIDE SEQUENCE [LARGE SCALE GENOMIC DNA]</scope>
    <source>
        <strain evidence="3 4">DSM 45823</strain>
    </source>
</reference>
<feature type="domain" description="Aminoacyl-tRNA synthetase class II (G/ P/ S/T)" evidence="2">
    <location>
        <begin position="120"/>
        <end position="279"/>
    </location>
</feature>
<dbReference type="AlphaFoldDB" id="A0A7W3RBD8"/>
<dbReference type="Proteomes" id="UP000539313">
    <property type="component" value="Unassembled WGS sequence"/>
</dbReference>
<comment type="caution">
    <text evidence="3">The sequence shown here is derived from an EMBL/GenBank/DDBJ whole genome shotgun (WGS) entry which is preliminary data.</text>
</comment>
<dbReference type="Pfam" id="PF00587">
    <property type="entry name" value="tRNA-synt_2b"/>
    <property type="match status" value="1"/>
</dbReference>
<evidence type="ECO:0000313" key="3">
    <source>
        <dbReference type="EMBL" id="MBA9006781.1"/>
    </source>
</evidence>
<dbReference type="GO" id="GO:0005524">
    <property type="term" value="F:ATP binding"/>
    <property type="evidence" value="ECO:0007669"/>
    <property type="project" value="InterPro"/>
</dbReference>